<dbReference type="Gene3D" id="3.30.710.10">
    <property type="entry name" value="Potassium Channel Kv1.1, Chain A"/>
    <property type="match status" value="1"/>
</dbReference>
<evidence type="ECO:0000313" key="2">
    <source>
        <dbReference type="EMBL" id="KAF2114984.1"/>
    </source>
</evidence>
<gene>
    <name evidence="2" type="ORF">BDV96DRAFT_600135</name>
</gene>
<dbReference type="PROSITE" id="PS50097">
    <property type="entry name" value="BTB"/>
    <property type="match status" value="1"/>
</dbReference>
<dbReference type="Pfam" id="PF00651">
    <property type="entry name" value="BTB"/>
    <property type="match status" value="1"/>
</dbReference>
<dbReference type="InterPro" id="IPR000210">
    <property type="entry name" value="BTB/POZ_dom"/>
</dbReference>
<dbReference type="PANTHER" id="PTHR47843:SF2">
    <property type="entry name" value="BTB DOMAIN-CONTAINING PROTEIN"/>
    <property type="match status" value="1"/>
</dbReference>
<dbReference type="InterPro" id="IPR011333">
    <property type="entry name" value="SKP1/BTB/POZ_sf"/>
</dbReference>
<proteinExistence type="predicted"/>
<dbReference type="CDD" id="cd18186">
    <property type="entry name" value="BTB_POZ_ZBTB_KLHL-like"/>
    <property type="match status" value="1"/>
</dbReference>
<dbReference type="SUPFAM" id="SSF54695">
    <property type="entry name" value="POZ domain"/>
    <property type="match status" value="1"/>
</dbReference>
<dbReference type="PANTHER" id="PTHR47843">
    <property type="entry name" value="BTB DOMAIN-CONTAINING PROTEIN-RELATED"/>
    <property type="match status" value="1"/>
</dbReference>
<reference evidence="2" key="1">
    <citation type="journal article" date="2020" name="Stud. Mycol.">
        <title>101 Dothideomycetes genomes: a test case for predicting lifestyles and emergence of pathogens.</title>
        <authorList>
            <person name="Haridas S."/>
            <person name="Albert R."/>
            <person name="Binder M."/>
            <person name="Bloem J."/>
            <person name="Labutti K."/>
            <person name="Salamov A."/>
            <person name="Andreopoulos B."/>
            <person name="Baker S."/>
            <person name="Barry K."/>
            <person name="Bills G."/>
            <person name="Bluhm B."/>
            <person name="Cannon C."/>
            <person name="Castanera R."/>
            <person name="Culley D."/>
            <person name="Daum C."/>
            <person name="Ezra D."/>
            <person name="Gonzalez J."/>
            <person name="Henrissat B."/>
            <person name="Kuo A."/>
            <person name="Liang C."/>
            <person name="Lipzen A."/>
            <person name="Lutzoni F."/>
            <person name="Magnuson J."/>
            <person name="Mondo S."/>
            <person name="Nolan M."/>
            <person name="Ohm R."/>
            <person name="Pangilinan J."/>
            <person name="Park H.-J."/>
            <person name="Ramirez L."/>
            <person name="Alfaro M."/>
            <person name="Sun H."/>
            <person name="Tritt A."/>
            <person name="Yoshinaga Y."/>
            <person name="Zwiers L.-H."/>
            <person name="Turgeon B."/>
            <person name="Goodwin S."/>
            <person name="Spatafora J."/>
            <person name="Crous P."/>
            <person name="Grigoriev I."/>
        </authorList>
    </citation>
    <scope>NUCLEOTIDE SEQUENCE</scope>
    <source>
        <strain evidence="2">CBS 627.86</strain>
    </source>
</reference>
<feature type="domain" description="BTB" evidence="1">
    <location>
        <begin position="10"/>
        <end position="77"/>
    </location>
</feature>
<dbReference type="EMBL" id="ML977324">
    <property type="protein sequence ID" value="KAF2114984.1"/>
    <property type="molecule type" value="Genomic_DNA"/>
</dbReference>
<evidence type="ECO:0000259" key="1">
    <source>
        <dbReference type="PROSITE" id="PS50097"/>
    </source>
</evidence>
<keyword evidence="3" id="KW-1185">Reference proteome</keyword>
<protein>
    <recommendedName>
        <fullName evidence="1">BTB domain-containing protein</fullName>
    </recommendedName>
</protein>
<sequence>MNDVRGCWNMDVETVVQLTIDDHDMRRSYLVPKGLLCYHSEYFRKAFEGEFVEKDEHSIHLLDVSERTLRLFLRCLYGQGTRRTVNAVPTNNVNKRSTRATKQDEERSMGGCEWAYAEDFQPIIPREEFNTARFVELYAFADEYDTMQLRRDIVTVLLPTEACAVVHHSYWPSVDYESLFDMLPDNLPLCQYFVHSRIMILTEDEVLDPNDFPPSFFVQATRMLLRLHHAKDKRLVYKENFNSCTYHEHEGGVDDEAHCKADQAHDRRYLLGFLQAIMAEIGKEDGVSTSCPTSSC</sequence>
<accession>A0A6A5Z7H0</accession>
<evidence type="ECO:0000313" key="3">
    <source>
        <dbReference type="Proteomes" id="UP000799770"/>
    </source>
</evidence>
<name>A0A6A5Z7H0_9PLEO</name>
<dbReference type="OrthoDB" id="194443at2759"/>
<dbReference type="AlphaFoldDB" id="A0A6A5Z7H0"/>
<organism evidence="2 3">
    <name type="scientific">Lophiotrema nucula</name>
    <dbReference type="NCBI Taxonomy" id="690887"/>
    <lineage>
        <taxon>Eukaryota</taxon>
        <taxon>Fungi</taxon>
        <taxon>Dikarya</taxon>
        <taxon>Ascomycota</taxon>
        <taxon>Pezizomycotina</taxon>
        <taxon>Dothideomycetes</taxon>
        <taxon>Pleosporomycetidae</taxon>
        <taxon>Pleosporales</taxon>
        <taxon>Lophiotremataceae</taxon>
        <taxon>Lophiotrema</taxon>
    </lineage>
</organism>
<dbReference type="Proteomes" id="UP000799770">
    <property type="component" value="Unassembled WGS sequence"/>
</dbReference>